<evidence type="ECO:0000256" key="1">
    <source>
        <dbReference type="SAM" id="MobiDB-lite"/>
    </source>
</evidence>
<evidence type="ECO:0000313" key="2">
    <source>
        <dbReference type="EMBL" id="MBA4620472.1"/>
    </source>
</evidence>
<name>A0A7C8YKA1_OPUST</name>
<proteinExistence type="predicted"/>
<sequence length="114" mass="12702">MNGKLTKEERRHLDDAKREKQVNKYVIQQIQELPPTKSKQLDHMQTSMRPDCTDGATSVQTLLPSLRGTSSEPTSLPPTKKRRALPRVSPALGSISLPLQKGGALSSRRNMKAR</sequence>
<organism evidence="2">
    <name type="scientific">Opuntia streptacantha</name>
    <name type="common">Prickly pear cactus</name>
    <name type="synonym">Opuntia cardona</name>
    <dbReference type="NCBI Taxonomy" id="393608"/>
    <lineage>
        <taxon>Eukaryota</taxon>
        <taxon>Viridiplantae</taxon>
        <taxon>Streptophyta</taxon>
        <taxon>Embryophyta</taxon>
        <taxon>Tracheophyta</taxon>
        <taxon>Spermatophyta</taxon>
        <taxon>Magnoliopsida</taxon>
        <taxon>eudicotyledons</taxon>
        <taxon>Gunneridae</taxon>
        <taxon>Pentapetalae</taxon>
        <taxon>Caryophyllales</taxon>
        <taxon>Cactineae</taxon>
        <taxon>Cactaceae</taxon>
        <taxon>Opuntioideae</taxon>
        <taxon>Opuntia</taxon>
    </lineage>
</organism>
<dbReference type="EMBL" id="GISG01030562">
    <property type="protein sequence ID" value="MBA4620472.1"/>
    <property type="molecule type" value="Transcribed_RNA"/>
</dbReference>
<dbReference type="AlphaFoldDB" id="A0A7C8YKA1"/>
<feature type="region of interest" description="Disordered" evidence="1">
    <location>
        <begin position="1"/>
        <end position="114"/>
    </location>
</feature>
<feature type="compositionally biased region" description="Basic and acidic residues" evidence="1">
    <location>
        <begin position="1"/>
        <end position="22"/>
    </location>
</feature>
<protein>
    <submittedName>
        <fullName evidence="2">Uncharacterized protein</fullName>
    </submittedName>
</protein>
<feature type="compositionally biased region" description="Polar residues" evidence="1">
    <location>
        <begin position="55"/>
        <end position="74"/>
    </location>
</feature>
<reference evidence="2" key="2">
    <citation type="submission" date="2020-07" db="EMBL/GenBank/DDBJ databases">
        <authorList>
            <person name="Vera ALvarez R."/>
            <person name="Arias-Moreno D.M."/>
            <person name="Jimenez-Jacinto V."/>
            <person name="Jimenez-Bremont J.F."/>
            <person name="Swaminathan K."/>
            <person name="Moose S.P."/>
            <person name="Guerrero-Gonzalez M.L."/>
            <person name="Marino-Ramirez L."/>
            <person name="Landsman D."/>
            <person name="Rodriguez-Kessler M."/>
            <person name="Delgado-Sanchez P."/>
        </authorList>
    </citation>
    <scope>NUCLEOTIDE SEQUENCE</scope>
    <source>
        <tissue evidence="2">Cladode</tissue>
    </source>
</reference>
<accession>A0A7C8YKA1</accession>
<reference evidence="2" key="1">
    <citation type="journal article" date="2013" name="J. Plant Res.">
        <title>Effect of fungi and light on seed germination of three Opuntia species from semiarid lands of central Mexico.</title>
        <authorList>
            <person name="Delgado-Sanchez P."/>
            <person name="Jimenez-Bremont J.F."/>
            <person name="Guerrero-Gonzalez Mde L."/>
            <person name="Flores J."/>
        </authorList>
    </citation>
    <scope>NUCLEOTIDE SEQUENCE</scope>
    <source>
        <tissue evidence="2">Cladode</tissue>
    </source>
</reference>